<dbReference type="InterPro" id="IPR026295">
    <property type="entry name" value="CCD81"/>
</dbReference>
<keyword evidence="4" id="KW-1185">Reference proteome</keyword>
<gene>
    <name evidence="5" type="primary">LOC102373058</name>
</gene>
<dbReference type="InParanoid" id="A0A3Q0GI29"/>
<feature type="compositionally biased region" description="Basic and acidic residues" evidence="1">
    <location>
        <begin position="319"/>
        <end position="330"/>
    </location>
</feature>
<sequence>MMEEMKKGVLETPLAFFPTLRSLSVHEIRNVWVGVSNFVSRNLSMDKGANVPGLGIFSLARTKLDLGGNRFIAIQRPVFLLSEKLSRAYGLKQSKPYTPDAYPVVPLNITTLSLETALKKKVIEDCIRETVLYFYRLMIHGQPVTFPLRGIGVLGIQNKIVTMTFCREFLQATDGSRNLASVLRKVPLLRTVAEDSITFQQATSPVSRGSGSRTPPISSHVARPRKLPSLGYKEADKPAGLETIQAENEMANKEKQLTPRGEDHYHNADKKETLPKQHLQSQWSLAPAKAAMLVCSDSLEKTAEQNNGFERSKTAKGQHPSEKEIIHDPTPKMASSPCKSQVTARKEPCSLCWEHLRKRFSEKGSTEKEEGGMVVRKFQDMNLLEAVLWDQMKIIQDRKHRKTLSACNVTVAHQKRKENEKPRKQHRFGIARERIPSPLPWLTEKDRWQQIMEKREKEMSLRLKKVFIAHLDQVRLAEEVAAQNAKYLRKIKADQERYKTALDNQVRRELEWLPGPRVGQLNLILRKNTIANKKLLERRRWDQEFSARLKLAVNMRKQKAIALCQVQEHKEKVLQREARRKVVAPSTRSLRDQKEGKESGKAALDDQVKSEPEQLPISERDTSSLPYRRSAIYSPNLAEKKLQDEDYYEFPPLAAEEGKQVEIIGGQTEQQREKFPLLEIKKRIERARQTLDPVDSWENSSKFKKQRAFEKKLLERYISDEKLAEKRQQDQAMDCLKLAQYRRNQKIVLLAQLVQQRSSFFAQIPKNMPLWDADMYFVLEPWEDRKIHPPDVTKAVGKDVQATAGSLVFGQTQAALEETECLLGKPPQDMGDRAQ</sequence>
<dbReference type="KEGG" id="asn:102373058"/>
<feature type="compositionally biased region" description="Basic and acidic residues" evidence="1">
    <location>
        <begin position="256"/>
        <end position="275"/>
    </location>
</feature>
<feature type="compositionally biased region" description="Basic and acidic residues" evidence="1">
    <location>
        <begin position="589"/>
        <end position="621"/>
    </location>
</feature>
<feature type="compositionally biased region" description="Polar residues" evidence="1">
    <location>
        <begin position="201"/>
        <end position="217"/>
    </location>
</feature>
<proteinExistence type="predicted"/>
<accession>A0A3Q0GI29</accession>
<dbReference type="InterPro" id="IPR040673">
    <property type="entry name" value="CCDC81_HU_dom_2"/>
</dbReference>
<dbReference type="GeneID" id="102373058"/>
<evidence type="ECO:0000313" key="4">
    <source>
        <dbReference type="Proteomes" id="UP000189705"/>
    </source>
</evidence>
<evidence type="ECO:0000313" key="5">
    <source>
        <dbReference type="RefSeq" id="XP_025057828.1"/>
    </source>
</evidence>
<dbReference type="AlphaFoldDB" id="A0A3Q0GI29"/>
<organism evidence="4 5">
    <name type="scientific">Alligator sinensis</name>
    <name type="common">Chinese alligator</name>
    <dbReference type="NCBI Taxonomy" id="38654"/>
    <lineage>
        <taxon>Eukaryota</taxon>
        <taxon>Metazoa</taxon>
        <taxon>Chordata</taxon>
        <taxon>Craniata</taxon>
        <taxon>Vertebrata</taxon>
        <taxon>Euteleostomi</taxon>
        <taxon>Archelosauria</taxon>
        <taxon>Archosauria</taxon>
        <taxon>Crocodylia</taxon>
        <taxon>Alligatoridae</taxon>
        <taxon>Alligatorinae</taxon>
        <taxon>Alligator</taxon>
    </lineage>
</organism>
<feature type="region of interest" description="Disordered" evidence="1">
    <location>
        <begin position="201"/>
        <end position="238"/>
    </location>
</feature>
<dbReference type="PANTHER" id="PTHR14362">
    <property type="entry name" value="COILED-COIL DOMAIN-CONTAINING PROTEIN 81"/>
    <property type="match status" value="1"/>
</dbReference>
<dbReference type="InterPro" id="IPR028034">
    <property type="entry name" value="HU-CCDC81"/>
</dbReference>
<feature type="region of interest" description="Disordered" evidence="1">
    <location>
        <begin position="304"/>
        <end position="341"/>
    </location>
</feature>
<feature type="domain" description="CCDC81 HU" evidence="2">
    <location>
        <begin position="17"/>
        <end position="93"/>
    </location>
</feature>
<evidence type="ECO:0000259" key="3">
    <source>
        <dbReference type="Pfam" id="PF18289"/>
    </source>
</evidence>
<dbReference type="Proteomes" id="UP000189705">
    <property type="component" value="Unplaced"/>
</dbReference>
<dbReference type="Pfam" id="PF18289">
    <property type="entry name" value="HU-CCDC81_euk_2"/>
    <property type="match status" value="1"/>
</dbReference>
<protein>
    <submittedName>
        <fullName evidence="5">Coiled-coil domain-containing protein 81 isoform X1</fullName>
    </submittedName>
</protein>
<feature type="region of interest" description="Disordered" evidence="1">
    <location>
        <begin position="577"/>
        <end position="621"/>
    </location>
</feature>
<evidence type="ECO:0000256" key="1">
    <source>
        <dbReference type="SAM" id="MobiDB-lite"/>
    </source>
</evidence>
<dbReference type="Pfam" id="PF14908">
    <property type="entry name" value="HU-CCDC81_euk_1"/>
    <property type="match status" value="1"/>
</dbReference>
<name>A0A3Q0GI29_ALLSI</name>
<dbReference type="STRING" id="38654.A0A3Q0GI29"/>
<dbReference type="RefSeq" id="XP_025057828.1">
    <property type="nucleotide sequence ID" value="XM_025202043.1"/>
</dbReference>
<feature type="domain" description="CCDC81 HU" evidence="3">
    <location>
        <begin position="103"/>
        <end position="176"/>
    </location>
</feature>
<feature type="region of interest" description="Disordered" evidence="1">
    <location>
        <begin position="256"/>
        <end position="281"/>
    </location>
</feature>
<evidence type="ECO:0000259" key="2">
    <source>
        <dbReference type="Pfam" id="PF14908"/>
    </source>
</evidence>
<reference evidence="5" key="1">
    <citation type="submission" date="2025-08" db="UniProtKB">
        <authorList>
            <consortium name="RefSeq"/>
        </authorList>
    </citation>
    <scope>IDENTIFICATION</scope>
</reference>
<dbReference type="GO" id="GO:0005815">
    <property type="term" value="C:microtubule organizing center"/>
    <property type="evidence" value="ECO:0007669"/>
    <property type="project" value="TreeGrafter"/>
</dbReference>
<dbReference type="PANTHER" id="PTHR14362:SF2">
    <property type="entry name" value="COILED-COIL DOMAIN-CONTAINING PROTEIN 81"/>
    <property type="match status" value="1"/>
</dbReference>